<accession>A0A1I1W5E7</accession>
<proteinExistence type="predicted"/>
<dbReference type="Proteomes" id="UP000198611">
    <property type="component" value="Unassembled WGS sequence"/>
</dbReference>
<dbReference type="Gene3D" id="3.40.50.1820">
    <property type="entry name" value="alpha/beta hydrolase"/>
    <property type="match status" value="1"/>
</dbReference>
<gene>
    <name evidence="2" type="ORF">SAMN05660831_02535</name>
</gene>
<evidence type="ECO:0000313" key="3">
    <source>
        <dbReference type="Proteomes" id="UP000198611"/>
    </source>
</evidence>
<reference evidence="2 3" key="1">
    <citation type="submission" date="2016-10" db="EMBL/GenBank/DDBJ databases">
        <authorList>
            <person name="de Groot N.N."/>
        </authorList>
    </citation>
    <scope>NUCLEOTIDE SEQUENCE [LARGE SCALE GENOMIC DNA]</scope>
    <source>
        <strain evidence="2 3">HL3</strain>
    </source>
</reference>
<dbReference type="Pfam" id="PF12146">
    <property type="entry name" value="Hydrolase_4"/>
    <property type="match status" value="1"/>
</dbReference>
<dbReference type="InterPro" id="IPR029058">
    <property type="entry name" value="AB_hydrolase_fold"/>
</dbReference>
<organism evidence="2 3">
    <name type="scientific">Thiohalospira halophila DSM 15071</name>
    <dbReference type="NCBI Taxonomy" id="1123397"/>
    <lineage>
        <taxon>Bacteria</taxon>
        <taxon>Pseudomonadati</taxon>
        <taxon>Pseudomonadota</taxon>
        <taxon>Gammaproteobacteria</taxon>
        <taxon>Thiohalospirales</taxon>
        <taxon>Thiohalospiraceae</taxon>
        <taxon>Thiohalospira</taxon>
    </lineage>
</organism>
<protein>
    <recommendedName>
        <fullName evidence="1">Serine aminopeptidase S33 domain-containing protein</fullName>
    </recommendedName>
</protein>
<dbReference type="AlphaFoldDB" id="A0A1I1W5E7"/>
<dbReference type="STRING" id="1123397.SAMN05660831_02535"/>
<dbReference type="RefSeq" id="WP_093429143.1">
    <property type="nucleotide sequence ID" value="NZ_FOMJ01000011.1"/>
</dbReference>
<name>A0A1I1W5E7_9GAMM</name>
<dbReference type="PANTHER" id="PTHR12277">
    <property type="entry name" value="ALPHA/BETA HYDROLASE DOMAIN-CONTAINING PROTEIN"/>
    <property type="match status" value="1"/>
</dbReference>
<feature type="domain" description="Serine aminopeptidase S33" evidence="1">
    <location>
        <begin position="61"/>
        <end position="184"/>
    </location>
</feature>
<keyword evidence="3" id="KW-1185">Reference proteome</keyword>
<evidence type="ECO:0000259" key="1">
    <source>
        <dbReference type="Pfam" id="PF12146"/>
    </source>
</evidence>
<sequence length="277" mass="30563">MARLFLTLLALLVLNGCTGLFFHPAEPWVRTPSDVGVDYRDVYFRSEGGPQLHGWFLPAASAKGTVVFFHGNAENVSTHLASVFWLPRRGFNVFLMDYRGYGSSEGSPTPAGLVADMRAGLAEALTQEGVEPGRVIAWGQSLGAALLPAALSHSEHRPAIAGAILDSPFSSFRAITREKLAGFWLTWPFQYLGAWTVDDTFSPDRYMAAFDPLPLLLLHNRGDSIIPPHHSARLHELAGPGSDFWLLPEAGHIQTTNRPENRDRILTWMRTVVSKMD</sequence>
<evidence type="ECO:0000313" key="2">
    <source>
        <dbReference type="EMBL" id="SFD88563.1"/>
    </source>
</evidence>
<dbReference type="EMBL" id="FOMJ01000011">
    <property type="protein sequence ID" value="SFD88563.1"/>
    <property type="molecule type" value="Genomic_DNA"/>
</dbReference>
<dbReference type="PANTHER" id="PTHR12277:SF81">
    <property type="entry name" value="PROTEIN ABHD13"/>
    <property type="match status" value="1"/>
</dbReference>
<dbReference type="InterPro" id="IPR022742">
    <property type="entry name" value="Hydrolase_4"/>
</dbReference>
<dbReference type="OrthoDB" id="9798884at2"/>
<dbReference type="SUPFAM" id="SSF53474">
    <property type="entry name" value="alpha/beta-Hydrolases"/>
    <property type="match status" value="1"/>
</dbReference>